<keyword evidence="3" id="KW-1185">Reference proteome</keyword>
<protein>
    <submittedName>
        <fullName evidence="4">Ground-like domain-containing protein</fullName>
    </submittedName>
</protein>
<organism evidence="3 4">
    <name type="scientific">Steinernema glaseri</name>
    <dbReference type="NCBI Taxonomy" id="37863"/>
    <lineage>
        <taxon>Eukaryota</taxon>
        <taxon>Metazoa</taxon>
        <taxon>Ecdysozoa</taxon>
        <taxon>Nematoda</taxon>
        <taxon>Chromadorea</taxon>
        <taxon>Rhabditida</taxon>
        <taxon>Tylenchina</taxon>
        <taxon>Panagrolaimomorpha</taxon>
        <taxon>Strongyloidoidea</taxon>
        <taxon>Steinernematidae</taxon>
        <taxon>Steinernema</taxon>
    </lineage>
</organism>
<accession>A0A1I7ZFH5</accession>
<evidence type="ECO:0000313" key="3">
    <source>
        <dbReference type="Proteomes" id="UP000095287"/>
    </source>
</evidence>
<dbReference type="Proteomes" id="UP000095287">
    <property type="component" value="Unplaced"/>
</dbReference>
<dbReference type="AlphaFoldDB" id="A0A1I7ZFH5"/>
<feature type="domain" description="Ground-like" evidence="2">
    <location>
        <begin position="146"/>
        <end position="201"/>
    </location>
</feature>
<evidence type="ECO:0000259" key="2">
    <source>
        <dbReference type="Pfam" id="PF04155"/>
    </source>
</evidence>
<dbReference type="WBParaSite" id="L893_g26016.t1">
    <property type="protein sequence ID" value="L893_g26016.t1"/>
    <property type="gene ID" value="L893_g26016"/>
</dbReference>
<sequence>MVIVLSSPGSYADFACGKGPPDPFASCTYKTLEDLCSPQMTPRLLLLNLSFLVVAFLRTSANEGAKYECASVLTPNITTNEEGLALDAASENVTTRGPSHLFVDCGSEEQASESSDRGREMQQFGPQEHHEKGNLGVHGLRPRFQSMTLDLTDSKRSIYKTALAELNVHLNVFCARCEFSYLSRTTMHCLLTIGDISCYAFREN</sequence>
<evidence type="ECO:0000256" key="1">
    <source>
        <dbReference type="SAM" id="MobiDB-lite"/>
    </source>
</evidence>
<name>A0A1I7ZFH5_9BILA</name>
<dbReference type="Pfam" id="PF04155">
    <property type="entry name" value="Ground-like"/>
    <property type="match status" value="1"/>
</dbReference>
<evidence type="ECO:0000313" key="4">
    <source>
        <dbReference type="WBParaSite" id="L893_g26016.t1"/>
    </source>
</evidence>
<dbReference type="InterPro" id="IPR007284">
    <property type="entry name" value="Ground-like_dom"/>
</dbReference>
<feature type="region of interest" description="Disordered" evidence="1">
    <location>
        <begin position="110"/>
        <end position="137"/>
    </location>
</feature>
<proteinExistence type="predicted"/>
<reference evidence="4" key="1">
    <citation type="submission" date="2016-11" db="UniProtKB">
        <authorList>
            <consortium name="WormBaseParasite"/>
        </authorList>
    </citation>
    <scope>IDENTIFICATION</scope>
</reference>